<dbReference type="OrthoDB" id="9790995at2"/>
<evidence type="ECO:0000256" key="1">
    <source>
        <dbReference type="ARBA" id="ARBA00022714"/>
    </source>
</evidence>
<keyword evidence="1" id="KW-0001">2Fe-2S</keyword>
<name>A0A160FQF8_9BURK</name>
<keyword evidence="4" id="KW-0408">Iron</keyword>
<proteinExistence type="predicted"/>
<dbReference type="Pfam" id="PF19112">
    <property type="entry name" value="VanA_C"/>
    <property type="match status" value="1"/>
</dbReference>
<dbReference type="InterPro" id="IPR050584">
    <property type="entry name" value="Cholesterol_7-desaturase"/>
</dbReference>
<dbReference type="Pfam" id="PF00355">
    <property type="entry name" value="Rieske"/>
    <property type="match status" value="1"/>
</dbReference>
<dbReference type="PROSITE" id="PS51296">
    <property type="entry name" value="RIESKE"/>
    <property type="match status" value="1"/>
</dbReference>
<dbReference type="GO" id="GO:0016491">
    <property type="term" value="F:oxidoreductase activity"/>
    <property type="evidence" value="ECO:0007669"/>
    <property type="project" value="UniProtKB-KW"/>
</dbReference>
<dbReference type="InterPro" id="IPR017941">
    <property type="entry name" value="Rieske_2Fe-2S"/>
</dbReference>
<dbReference type="GO" id="GO:0051537">
    <property type="term" value="F:2 iron, 2 sulfur cluster binding"/>
    <property type="evidence" value="ECO:0007669"/>
    <property type="project" value="UniProtKB-KW"/>
</dbReference>
<keyword evidence="3" id="KW-0560">Oxidoreductase</keyword>
<organism evidence="7 8">
    <name type="scientific">Paraburkholderia phytofirmans OLGA172</name>
    <dbReference type="NCBI Taxonomy" id="1417228"/>
    <lineage>
        <taxon>Bacteria</taxon>
        <taxon>Pseudomonadati</taxon>
        <taxon>Pseudomonadota</taxon>
        <taxon>Betaproteobacteria</taxon>
        <taxon>Burkholderiales</taxon>
        <taxon>Burkholderiaceae</taxon>
        <taxon>Paraburkholderia</taxon>
    </lineage>
</organism>
<evidence type="ECO:0000313" key="8">
    <source>
        <dbReference type="Proteomes" id="UP000076852"/>
    </source>
</evidence>
<evidence type="ECO:0000256" key="3">
    <source>
        <dbReference type="ARBA" id="ARBA00023002"/>
    </source>
</evidence>
<evidence type="ECO:0000313" key="7">
    <source>
        <dbReference type="EMBL" id="ANB74981.1"/>
    </source>
</evidence>
<evidence type="ECO:0000259" key="6">
    <source>
        <dbReference type="PROSITE" id="PS51296"/>
    </source>
</evidence>
<accession>A0A160FQF8</accession>
<dbReference type="PANTHER" id="PTHR21266:SF60">
    <property type="entry name" value="3-KETOSTEROID-9-ALPHA-MONOOXYGENASE, OXYGENASE COMPONENT"/>
    <property type="match status" value="1"/>
</dbReference>
<dbReference type="Gene3D" id="3.90.380.10">
    <property type="entry name" value="Naphthalene 1,2-dioxygenase Alpha Subunit, Chain A, domain 1"/>
    <property type="match status" value="1"/>
</dbReference>
<dbReference type="GO" id="GO:0046872">
    <property type="term" value="F:metal ion binding"/>
    <property type="evidence" value="ECO:0007669"/>
    <property type="project" value="UniProtKB-KW"/>
</dbReference>
<dbReference type="STRING" id="1804984.AYM40_21340"/>
<reference evidence="7 8" key="1">
    <citation type="journal article" date="2016" name="Gene">
        <title>PacBio SMRT assembly of a complex multi-replicon genome reveals chlorocatechol degradative operon in a region of genome plasticity.</title>
        <authorList>
            <person name="Ricker N."/>
            <person name="Shen S.Y."/>
            <person name="Goordial J."/>
            <person name="Jin S."/>
            <person name="Fulthorpe R.R."/>
        </authorList>
    </citation>
    <scope>NUCLEOTIDE SEQUENCE [LARGE SCALE GENOMIC DNA]</scope>
    <source>
        <strain evidence="7 8">OLGA172</strain>
    </source>
</reference>
<dbReference type="InterPro" id="IPR036922">
    <property type="entry name" value="Rieske_2Fe-2S_sf"/>
</dbReference>
<sequence>MYLKNAWYVAGWGHEIQRSLTQRWIIGEPLVMYRTEAGKAVALEDRCPHRRAALSKGNLIGDTVQCGYHGVTLNCAGACVAIPGQEQIPPSMKVRAYPVAEKWQWVWVWMGDPEAADESLIPDFRYNSEPGWLSTGGCIDVKANYQLLTDNLLDLTHETYVHAKTIGNSAVVETPMTHRVEGREVHVERIIKDAPPPPLFARVRNLDEHIDRWQVIRFQPPANVSIDARGYPAGTEDLEKGLRWFSINSITPVDERTSKYYWTITRCFALEDEAITKLIHDSILATFMEDVEILEAQQIMIETDSRTKAEVGVRADSGSVAARRILEKLVRQESAAVTQ</sequence>
<protein>
    <recommendedName>
        <fullName evidence="6">Rieske domain-containing protein</fullName>
    </recommendedName>
</protein>
<dbReference type="RefSeq" id="WP_063498279.1">
    <property type="nucleotide sequence ID" value="NZ_CP014579.1"/>
</dbReference>
<dbReference type="InterPro" id="IPR044043">
    <property type="entry name" value="VanA_C_cat"/>
</dbReference>
<dbReference type="CDD" id="cd08878">
    <property type="entry name" value="RHO_alpha_C_DMO-like"/>
    <property type="match status" value="1"/>
</dbReference>
<dbReference type="Proteomes" id="UP000076852">
    <property type="component" value="Chromosome 2"/>
</dbReference>
<dbReference type="Gene3D" id="2.102.10.10">
    <property type="entry name" value="Rieske [2Fe-2S] iron-sulphur domain"/>
    <property type="match status" value="1"/>
</dbReference>
<evidence type="ECO:0000256" key="2">
    <source>
        <dbReference type="ARBA" id="ARBA00022723"/>
    </source>
</evidence>
<dbReference type="SUPFAM" id="SSF50022">
    <property type="entry name" value="ISP domain"/>
    <property type="match status" value="1"/>
</dbReference>
<dbReference type="EMBL" id="CP014579">
    <property type="protein sequence ID" value="ANB74981.1"/>
    <property type="molecule type" value="Genomic_DNA"/>
</dbReference>
<keyword evidence="5" id="KW-0411">Iron-sulfur</keyword>
<dbReference type="AlphaFoldDB" id="A0A160FQF8"/>
<dbReference type="PANTHER" id="PTHR21266">
    <property type="entry name" value="IRON-SULFUR DOMAIN CONTAINING PROTEIN"/>
    <property type="match status" value="1"/>
</dbReference>
<feature type="domain" description="Rieske" evidence="6">
    <location>
        <begin position="7"/>
        <end position="108"/>
    </location>
</feature>
<evidence type="ECO:0000256" key="5">
    <source>
        <dbReference type="ARBA" id="ARBA00023014"/>
    </source>
</evidence>
<dbReference type="SUPFAM" id="SSF55961">
    <property type="entry name" value="Bet v1-like"/>
    <property type="match status" value="1"/>
</dbReference>
<evidence type="ECO:0000256" key="4">
    <source>
        <dbReference type="ARBA" id="ARBA00023004"/>
    </source>
</evidence>
<gene>
    <name evidence="7" type="ORF">AYM40_21340</name>
</gene>
<keyword evidence="8" id="KW-1185">Reference proteome</keyword>
<keyword evidence="2" id="KW-0479">Metal-binding</keyword>
<dbReference type="KEGG" id="buz:AYM40_21340"/>